<sequence>MKLENTIVTREKLAYYVQLNRKKKEIESELNNLKKEFHDYFDQMVGKQMKGEVVIGDYKLQRQIRKTEKFEQEATVAKLESLHMDELIQKRPDEAKIKSALELGLLKENDLAGCVQDVISPAISVKELK</sequence>
<dbReference type="Proteomes" id="UP001234495">
    <property type="component" value="Unassembled WGS sequence"/>
</dbReference>
<organism evidence="2 3">
    <name type="scientific">Metabacillus malikii</name>
    <dbReference type="NCBI Taxonomy" id="1504265"/>
    <lineage>
        <taxon>Bacteria</taxon>
        <taxon>Bacillati</taxon>
        <taxon>Bacillota</taxon>
        <taxon>Bacilli</taxon>
        <taxon>Bacillales</taxon>
        <taxon>Bacillaceae</taxon>
        <taxon>Metabacillus</taxon>
    </lineage>
</organism>
<evidence type="ECO:0000256" key="1">
    <source>
        <dbReference type="SAM" id="Coils"/>
    </source>
</evidence>
<reference evidence="2 3" key="1">
    <citation type="submission" date="2023-07" db="EMBL/GenBank/DDBJ databases">
        <title>Genomic Encyclopedia of Type Strains, Phase IV (KMG-IV): sequencing the most valuable type-strain genomes for metagenomic binning, comparative biology and taxonomic classification.</title>
        <authorList>
            <person name="Goeker M."/>
        </authorList>
    </citation>
    <scope>NUCLEOTIDE SEQUENCE [LARGE SCALE GENOMIC DNA]</scope>
    <source>
        <strain evidence="2 3">DSM 29005</strain>
    </source>
</reference>
<dbReference type="RefSeq" id="WP_307343983.1">
    <property type="nucleotide sequence ID" value="NZ_JAUSUD010000017.1"/>
</dbReference>
<keyword evidence="1" id="KW-0175">Coiled coil</keyword>
<feature type="coiled-coil region" evidence="1">
    <location>
        <begin position="16"/>
        <end position="43"/>
    </location>
</feature>
<gene>
    <name evidence="2" type="ORF">J2S19_003314</name>
</gene>
<dbReference type="EMBL" id="JAUSUD010000017">
    <property type="protein sequence ID" value="MDQ0232029.1"/>
    <property type="molecule type" value="Genomic_DNA"/>
</dbReference>
<keyword evidence="3" id="KW-1185">Reference proteome</keyword>
<evidence type="ECO:0000313" key="3">
    <source>
        <dbReference type="Proteomes" id="UP001234495"/>
    </source>
</evidence>
<comment type="caution">
    <text evidence="2">The sequence shown here is derived from an EMBL/GenBank/DDBJ whole genome shotgun (WGS) entry which is preliminary data.</text>
</comment>
<proteinExistence type="predicted"/>
<name>A0ABT9ZIC6_9BACI</name>
<protein>
    <submittedName>
        <fullName evidence="2">Uncharacterized protein</fullName>
    </submittedName>
</protein>
<accession>A0ABT9ZIC6</accession>
<evidence type="ECO:0000313" key="2">
    <source>
        <dbReference type="EMBL" id="MDQ0232029.1"/>
    </source>
</evidence>